<reference evidence="20 21" key="1">
    <citation type="submission" date="2019-07" db="EMBL/GenBank/DDBJ databases">
        <title>Whole genome shotgun sequence of Methylobacterium gnaphalii NBRC 107716.</title>
        <authorList>
            <person name="Hosoyama A."/>
            <person name="Uohara A."/>
            <person name="Ohji S."/>
            <person name="Ichikawa N."/>
        </authorList>
    </citation>
    <scope>NUCLEOTIDE SEQUENCE [LARGE SCALE GENOMIC DNA]</scope>
    <source>
        <strain evidence="20 21">NBRC 107716</strain>
    </source>
</reference>
<dbReference type="GO" id="GO:0006355">
    <property type="term" value="P:regulation of DNA-templated transcription"/>
    <property type="evidence" value="ECO:0007669"/>
    <property type="project" value="InterPro"/>
</dbReference>
<dbReference type="InterPro" id="IPR003018">
    <property type="entry name" value="GAF"/>
</dbReference>
<evidence type="ECO:0000256" key="14">
    <source>
        <dbReference type="ARBA" id="ARBA00022991"/>
    </source>
</evidence>
<keyword evidence="7" id="KW-0285">Flavoprotein</keyword>
<dbReference type="InterPro" id="IPR011102">
    <property type="entry name" value="Sig_transdc_His_kinase_HWE"/>
</dbReference>
<evidence type="ECO:0000256" key="1">
    <source>
        <dbReference type="ARBA" id="ARBA00000085"/>
    </source>
</evidence>
<feature type="domain" description="PAC" evidence="19">
    <location>
        <begin position="633"/>
        <end position="686"/>
    </location>
</feature>
<evidence type="ECO:0000259" key="19">
    <source>
        <dbReference type="PROSITE" id="PS50113"/>
    </source>
</evidence>
<dbReference type="EC" id="2.7.13.3" evidence="2"/>
<keyword evidence="4" id="KW-0600">Photoreceptor protein</keyword>
<evidence type="ECO:0000256" key="13">
    <source>
        <dbReference type="ARBA" id="ARBA00022840"/>
    </source>
</evidence>
<feature type="domain" description="PAC" evidence="19">
    <location>
        <begin position="508"/>
        <end position="560"/>
    </location>
</feature>
<dbReference type="Pfam" id="PF08448">
    <property type="entry name" value="PAS_4"/>
    <property type="match status" value="1"/>
</dbReference>
<dbReference type="CDD" id="cd00130">
    <property type="entry name" value="PAS"/>
    <property type="match status" value="3"/>
</dbReference>
<dbReference type="InterPro" id="IPR001610">
    <property type="entry name" value="PAC"/>
</dbReference>
<dbReference type="Pfam" id="PF01590">
    <property type="entry name" value="GAF"/>
    <property type="match status" value="1"/>
</dbReference>
<keyword evidence="16" id="KW-0675">Receptor</keyword>
<protein>
    <recommendedName>
        <fullName evidence="3">Blue-light-activated histidine kinase</fullName>
        <ecNumber evidence="2">2.7.13.3</ecNumber>
    </recommendedName>
</protein>
<feature type="domain" description="PAS" evidence="18">
    <location>
        <begin position="177"/>
        <end position="250"/>
    </location>
</feature>
<keyword evidence="13" id="KW-0067">ATP-binding</keyword>
<dbReference type="Gene3D" id="3.30.450.40">
    <property type="match status" value="1"/>
</dbReference>
<dbReference type="Pfam" id="PF00989">
    <property type="entry name" value="PAS"/>
    <property type="match status" value="1"/>
</dbReference>
<evidence type="ECO:0000256" key="11">
    <source>
        <dbReference type="ARBA" id="ARBA00022741"/>
    </source>
</evidence>
<dbReference type="RefSeq" id="WP_147047864.1">
    <property type="nucleotide sequence ID" value="NZ_BJZV01000018.1"/>
</dbReference>
<comment type="catalytic activity">
    <reaction evidence="1">
        <text>ATP + protein L-histidine = ADP + protein N-phospho-L-histidine.</text>
        <dbReference type="EC" id="2.7.13.3"/>
    </reaction>
</comment>
<dbReference type="InterPro" id="IPR035965">
    <property type="entry name" value="PAS-like_dom_sf"/>
</dbReference>
<evidence type="ECO:0000256" key="3">
    <source>
        <dbReference type="ARBA" id="ARBA00021740"/>
    </source>
</evidence>
<dbReference type="GO" id="GO:0005524">
    <property type="term" value="F:ATP binding"/>
    <property type="evidence" value="ECO:0007669"/>
    <property type="project" value="UniProtKB-KW"/>
</dbReference>
<dbReference type="Proteomes" id="UP000321750">
    <property type="component" value="Unassembled WGS sequence"/>
</dbReference>
<dbReference type="Pfam" id="PF08447">
    <property type="entry name" value="PAS_3"/>
    <property type="match status" value="2"/>
</dbReference>
<proteinExistence type="predicted"/>
<dbReference type="SMART" id="SM00091">
    <property type="entry name" value="PAS"/>
    <property type="match status" value="3"/>
</dbReference>
<dbReference type="EMBL" id="BJZV01000018">
    <property type="protein sequence ID" value="GEP11432.1"/>
    <property type="molecule type" value="Genomic_DNA"/>
</dbReference>
<keyword evidence="12" id="KW-0418">Kinase</keyword>
<sequence>MLDHQQLMNHQRVLGDFGDFALHSEDLDEVLTEACRLVGEALGTDRAKVLEIQDGGSELLVRAGVGWGPSVVGQVRLLMSERTSETFSIRQRKPVISQDIRLENRFEIPQFMKEAGVVALVNVPIFVPGQKPYGLLQVDASEPREFGQDDIEFLRTYAAIIGPVIDRLRKIRSLRASEERFRLIVETARDYAIFTTDAQDRINAWFAGAESVFGWTAQEAIGRSASMTFTSEDREAGEDEKEISTARREGSAANVRWHQRKDGKRVFIEGAVWALRDEAGRLQGFVKIGQDVTARREANERLRRSEERFRAFVTASSDAVYRMSPDWLQMQQLDGRGFLANTETPSDSWVESYILPEDRSALFAEIEAAIRDQRLFELEHQVRRADGGIGWTLSRAVPIFAEDGTILEWFGTASNVTSRKEAEAALRETEARLTAAFESVPVGVAVIDFAGRVVTSNQEYRRFLPNGLIPSRDPERAHRWKAWDSQGQVLDVRDYPGSRAMRGERTVPGQEMLYTDDDGQEIWTSVATTPIQDASGQIIGLASAISDIDALKRGAEALRQSEARLRTLVEGIPQLVWRAADSGVWTWASPQWSAYTGLSDVESRGHGWLAALHPDDRESATTFWEPAAVTGYLEMDGRLRHAADNSYRWFQTRASPVRDEAGRIVEWLGTSTDIDDLRLMQERQKVLVGELQHRTRNLMGVVRSMTEKTLDRSVDLADFKAHFGDRLAALARVQGLLSRLDEWDRVTFDELIASELAALDSDATRIALSGPTGVALRSSTVQTLALAFHELMTNALKYGALAQPNGRLVISWRTDVSDLDQQPWLHVDWRESGVVMPASCEAPRGGGSGRELIERALPYQLGAKTTYVMEPDGVHCTIALPISIKRLER</sequence>
<keyword evidence="11" id="KW-0547">Nucleotide-binding</keyword>
<keyword evidence="5" id="KW-0597">Phosphoprotein</keyword>
<dbReference type="SUPFAM" id="SSF55785">
    <property type="entry name" value="PYP-like sensor domain (PAS domain)"/>
    <property type="match status" value="4"/>
</dbReference>
<gene>
    <name evidence="20" type="ORF">MGN01_32770</name>
</gene>
<dbReference type="InterPro" id="IPR000014">
    <property type="entry name" value="PAS"/>
</dbReference>
<evidence type="ECO:0000256" key="15">
    <source>
        <dbReference type="ARBA" id="ARBA00023026"/>
    </source>
</evidence>
<dbReference type="Gene3D" id="3.30.450.20">
    <property type="entry name" value="PAS domain"/>
    <property type="match status" value="4"/>
</dbReference>
<dbReference type="InterPro" id="IPR029016">
    <property type="entry name" value="GAF-like_dom_sf"/>
</dbReference>
<dbReference type="InterPro" id="IPR013767">
    <property type="entry name" value="PAS_fold"/>
</dbReference>
<evidence type="ECO:0000256" key="5">
    <source>
        <dbReference type="ARBA" id="ARBA00022553"/>
    </source>
</evidence>
<feature type="region of interest" description="Disordered" evidence="17">
    <location>
        <begin position="232"/>
        <end position="251"/>
    </location>
</feature>
<evidence type="ECO:0000256" key="4">
    <source>
        <dbReference type="ARBA" id="ARBA00022543"/>
    </source>
</evidence>
<keyword evidence="10" id="KW-0677">Repeat</keyword>
<evidence type="ECO:0000256" key="10">
    <source>
        <dbReference type="ARBA" id="ARBA00022737"/>
    </source>
</evidence>
<dbReference type="AlphaFoldDB" id="A0A512JNB5"/>
<evidence type="ECO:0000256" key="17">
    <source>
        <dbReference type="SAM" id="MobiDB-lite"/>
    </source>
</evidence>
<evidence type="ECO:0000256" key="7">
    <source>
        <dbReference type="ARBA" id="ARBA00022630"/>
    </source>
</evidence>
<dbReference type="PROSITE" id="PS50112">
    <property type="entry name" value="PAS"/>
    <property type="match status" value="2"/>
</dbReference>
<evidence type="ECO:0000313" key="21">
    <source>
        <dbReference type="Proteomes" id="UP000321750"/>
    </source>
</evidence>
<dbReference type="GO" id="GO:0004673">
    <property type="term" value="F:protein histidine kinase activity"/>
    <property type="evidence" value="ECO:0007669"/>
    <property type="project" value="UniProtKB-EC"/>
</dbReference>
<keyword evidence="15" id="KW-0843">Virulence</keyword>
<evidence type="ECO:0000313" key="20">
    <source>
        <dbReference type="EMBL" id="GEP11432.1"/>
    </source>
</evidence>
<dbReference type="InterPro" id="IPR013655">
    <property type="entry name" value="PAS_fold_3"/>
</dbReference>
<keyword evidence="14" id="KW-0157">Chromophore</keyword>
<dbReference type="SMART" id="SM00065">
    <property type="entry name" value="GAF"/>
    <property type="match status" value="1"/>
</dbReference>
<keyword evidence="6" id="KW-0716">Sensory transduction</keyword>
<comment type="caution">
    <text evidence="20">The sequence shown here is derived from an EMBL/GenBank/DDBJ whole genome shotgun (WGS) entry which is preliminary data.</text>
</comment>
<feature type="domain" description="PAC" evidence="19">
    <location>
        <begin position="376"/>
        <end position="428"/>
    </location>
</feature>
<dbReference type="InterPro" id="IPR036890">
    <property type="entry name" value="HATPase_C_sf"/>
</dbReference>
<dbReference type="InterPro" id="IPR013656">
    <property type="entry name" value="PAS_4"/>
</dbReference>
<dbReference type="PANTHER" id="PTHR41523:SF8">
    <property type="entry name" value="ETHYLENE RESPONSE SENSOR PROTEIN"/>
    <property type="match status" value="1"/>
</dbReference>
<evidence type="ECO:0000256" key="8">
    <source>
        <dbReference type="ARBA" id="ARBA00022643"/>
    </source>
</evidence>
<feature type="domain" description="PAC" evidence="19">
    <location>
        <begin position="251"/>
        <end position="304"/>
    </location>
</feature>
<dbReference type="Gene3D" id="3.30.565.10">
    <property type="entry name" value="Histidine kinase-like ATPase, C-terminal domain"/>
    <property type="match status" value="1"/>
</dbReference>
<evidence type="ECO:0000256" key="9">
    <source>
        <dbReference type="ARBA" id="ARBA00022679"/>
    </source>
</evidence>
<keyword evidence="21" id="KW-1185">Reference proteome</keyword>
<dbReference type="SMART" id="SM00086">
    <property type="entry name" value="PAC"/>
    <property type="match status" value="4"/>
</dbReference>
<evidence type="ECO:0000256" key="2">
    <source>
        <dbReference type="ARBA" id="ARBA00012438"/>
    </source>
</evidence>
<dbReference type="Pfam" id="PF07536">
    <property type="entry name" value="HWE_HK"/>
    <property type="match status" value="1"/>
</dbReference>
<dbReference type="InterPro" id="IPR000700">
    <property type="entry name" value="PAS-assoc_C"/>
</dbReference>
<evidence type="ECO:0000256" key="12">
    <source>
        <dbReference type="ARBA" id="ARBA00022777"/>
    </source>
</evidence>
<dbReference type="FunFam" id="3.30.450.20:FF:000099">
    <property type="entry name" value="Sensory box sensor histidine kinase"/>
    <property type="match status" value="1"/>
</dbReference>
<feature type="domain" description="PAS" evidence="18">
    <location>
        <begin position="561"/>
        <end position="618"/>
    </location>
</feature>
<dbReference type="PROSITE" id="PS50113">
    <property type="entry name" value="PAC"/>
    <property type="match status" value="4"/>
</dbReference>
<name>A0A512JNB5_9HYPH</name>
<keyword evidence="9" id="KW-0808">Transferase</keyword>
<dbReference type="NCBIfam" id="TIGR00229">
    <property type="entry name" value="sensory_box"/>
    <property type="match status" value="4"/>
</dbReference>
<dbReference type="OrthoDB" id="341208at2"/>
<dbReference type="SUPFAM" id="SSF55781">
    <property type="entry name" value="GAF domain-like"/>
    <property type="match status" value="1"/>
</dbReference>
<evidence type="ECO:0000256" key="16">
    <source>
        <dbReference type="ARBA" id="ARBA00023170"/>
    </source>
</evidence>
<dbReference type="PANTHER" id="PTHR41523">
    <property type="entry name" value="TWO-COMPONENT SYSTEM SENSOR PROTEIN"/>
    <property type="match status" value="1"/>
</dbReference>
<evidence type="ECO:0000259" key="18">
    <source>
        <dbReference type="PROSITE" id="PS50112"/>
    </source>
</evidence>
<organism evidence="20 21">
    <name type="scientific">Methylobacterium gnaphalii</name>
    <dbReference type="NCBI Taxonomy" id="1010610"/>
    <lineage>
        <taxon>Bacteria</taxon>
        <taxon>Pseudomonadati</taxon>
        <taxon>Pseudomonadota</taxon>
        <taxon>Alphaproteobacteria</taxon>
        <taxon>Hyphomicrobiales</taxon>
        <taxon>Methylobacteriaceae</taxon>
        <taxon>Methylobacterium</taxon>
    </lineage>
</organism>
<dbReference type="GO" id="GO:0009881">
    <property type="term" value="F:photoreceptor activity"/>
    <property type="evidence" value="ECO:0007669"/>
    <property type="project" value="UniProtKB-KW"/>
</dbReference>
<accession>A0A512JNB5</accession>
<evidence type="ECO:0000256" key="6">
    <source>
        <dbReference type="ARBA" id="ARBA00022606"/>
    </source>
</evidence>
<keyword evidence="8" id="KW-0288">FMN</keyword>
<dbReference type="SMART" id="SM00911">
    <property type="entry name" value="HWE_HK"/>
    <property type="match status" value="1"/>
</dbReference>